<gene>
    <name evidence="3" type="ORF">Fuma_00664</name>
</gene>
<keyword evidence="1" id="KW-0472">Membrane</keyword>
<dbReference type="Pfam" id="PF07963">
    <property type="entry name" value="N_methyl"/>
    <property type="match status" value="1"/>
</dbReference>
<evidence type="ECO:0000313" key="4">
    <source>
        <dbReference type="Proteomes" id="UP000187735"/>
    </source>
</evidence>
<dbReference type="InterPro" id="IPR012902">
    <property type="entry name" value="N_methyl_site"/>
</dbReference>
<dbReference type="NCBIfam" id="TIGR04294">
    <property type="entry name" value="pre_pil_HX9DG"/>
    <property type="match status" value="1"/>
</dbReference>
<dbReference type="RefSeq" id="WP_077022886.1">
    <property type="nucleotide sequence ID" value="NZ_CP017641.1"/>
</dbReference>
<dbReference type="AlphaFoldDB" id="A0A1P8WAJ0"/>
<name>A0A1P8WAJ0_9PLAN</name>
<dbReference type="Gene3D" id="3.30.700.10">
    <property type="entry name" value="Glycoprotein, Type 4 Pilin"/>
    <property type="match status" value="1"/>
</dbReference>
<dbReference type="InterPro" id="IPR045584">
    <property type="entry name" value="Pilin-like"/>
</dbReference>
<dbReference type="OrthoDB" id="212259at2"/>
<dbReference type="Proteomes" id="UP000187735">
    <property type="component" value="Chromosome"/>
</dbReference>
<evidence type="ECO:0000313" key="3">
    <source>
        <dbReference type="EMBL" id="APZ91078.1"/>
    </source>
</evidence>
<dbReference type="PANTHER" id="PTHR30093">
    <property type="entry name" value="GENERAL SECRETION PATHWAY PROTEIN G"/>
    <property type="match status" value="1"/>
</dbReference>
<protein>
    <submittedName>
        <fullName evidence="3">Type II secretion system protein G</fullName>
    </submittedName>
</protein>
<dbReference type="PANTHER" id="PTHR30093:SF2">
    <property type="entry name" value="TYPE II SECRETION SYSTEM PROTEIN H"/>
    <property type="match status" value="1"/>
</dbReference>
<evidence type="ECO:0000259" key="2">
    <source>
        <dbReference type="Pfam" id="PF07596"/>
    </source>
</evidence>
<keyword evidence="4" id="KW-1185">Reference proteome</keyword>
<accession>A0A1P8WAJ0</accession>
<dbReference type="EMBL" id="CP017641">
    <property type="protein sequence ID" value="APZ91078.1"/>
    <property type="molecule type" value="Genomic_DNA"/>
</dbReference>
<dbReference type="SUPFAM" id="SSF54523">
    <property type="entry name" value="Pili subunits"/>
    <property type="match status" value="1"/>
</dbReference>
<organism evidence="3 4">
    <name type="scientific">Fuerstiella marisgermanici</name>
    <dbReference type="NCBI Taxonomy" id="1891926"/>
    <lineage>
        <taxon>Bacteria</taxon>
        <taxon>Pseudomonadati</taxon>
        <taxon>Planctomycetota</taxon>
        <taxon>Planctomycetia</taxon>
        <taxon>Planctomycetales</taxon>
        <taxon>Planctomycetaceae</taxon>
        <taxon>Fuerstiella</taxon>
    </lineage>
</organism>
<dbReference type="Pfam" id="PF07596">
    <property type="entry name" value="SBP_bac_10"/>
    <property type="match status" value="1"/>
</dbReference>
<feature type="transmembrane region" description="Helical" evidence="1">
    <location>
        <begin position="12"/>
        <end position="35"/>
    </location>
</feature>
<dbReference type="KEGG" id="fmr:Fuma_00664"/>
<dbReference type="STRING" id="1891926.Fuma_00664"/>
<dbReference type="InterPro" id="IPR027558">
    <property type="entry name" value="Pre_pil_HX9DG_C"/>
</dbReference>
<sequence length="335" mass="36149">MRHLQQSRRPAFTIIELLVVIAIVAILIALILPAVQGAREAARRMQCSNNLKQLGLALHSYESTHRVFPPSELNSYGDAGCDPGEVAVEDKPSACTDYESWTVLCLPFIEQTALAAEYDYESPWCSLKNRKAISTPLTIFNCPSTPASDRVDRFHVVGAAATDYGSVNRVDKAVFSDVFGVPIPSQSSRQGALAEYKANRAAEITDGMSNTLMLAECAARPGAYVFGRAMTDDQFQAYTDDEIVRHGSSLVAHDGIGWADPDAGFHVKGVRADGVTVYGPVFINGINAGETYSFHSGGAQTLLSDGSVHFLSENIDAWVYVSLCTRSGGEVVGEF</sequence>
<reference evidence="3 4" key="1">
    <citation type="journal article" date="2016" name="Front. Microbiol.">
        <title>Fuerstia marisgermanicae gen. nov., sp. nov., an Unusual Member of the Phylum Planctomycetes from the German Wadden Sea.</title>
        <authorList>
            <person name="Kohn T."/>
            <person name="Heuer A."/>
            <person name="Jogler M."/>
            <person name="Vollmers J."/>
            <person name="Boedeker C."/>
            <person name="Bunk B."/>
            <person name="Rast P."/>
            <person name="Borchert D."/>
            <person name="Glockner I."/>
            <person name="Freese H.M."/>
            <person name="Klenk H.P."/>
            <person name="Overmann J."/>
            <person name="Kaster A.K."/>
            <person name="Rohde M."/>
            <person name="Wiegand S."/>
            <person name="Jogler C."/>
        </authorList>
    </citation>
    <scope>NUCLEOTIDE SEQUENCE [LARGE SCALE GENOMIC DNA]</scope>
    <source>
        <strain evidence="3 4">NH11</strain>
    </source>
</reference>
<keyword evidence="1" id="KW-1133">Transmembrane helix</keyword>
<proteinExistence type="predicted"/>
<evidence type="ECO:0000256" key="1">
    <source>
        <dbReference type="SAM" id="Phobius"/>
    </source>
</evidence>
<dbReference type="InterPro" id="IPR011453">
    <property type="entry name" value="DUF1559"/>
</dbReference>
<dbReference type="NCBIfam" id="TIGR02532">
    <property type="entry name" value="IV_pilin_GFxxxE"/>
    <property type="match status" value="1"/>
</dbReference>
<keyword evidence="1" id="KW-0812">Transmembrane</keyword>
<feature type="domain" description="DUF1559" evidence="2">
    <location>
        <begin position="36"/>
        <end position="316"/>
    </location>
</feature>